<comment type="caution">
    <text evidence="2">The sequence shown here is derived from an EMBL/GenBank/DDBJ whole genome shotgun (WGS) entry which is preliminary data.</text>
</comment>
<feature type="compositionally biased region" description="Polar residues" evidence="1">
    <location>
        <begin position="226"/>
        <end position="242"/>
    </location>
</feature>
<feature type="compositionally biased region" description="Basic and acidic residues" evidence="1">
    <location>
        <begin position="327"/>
        <end position="346"/>
    </location>
</feature>
<feature type="compositionally biased region" description="Basic and acidic residues" evidence="1">
    <location>
        <begin position="245"/>
        <end position="281"/>
    </location>
</feature>
<dbReference type="OrthoDB" id="10259622at2759"/>
<evidence type="ECO:0000313" key="2">
    <source>
        <dbReference type="EMBL" id="KAJ4397188.1"/>
    </source>
</evidence>
<feature type="compositionally biased region" description="Polar residues" evidence="1">
    <location>
        <begin position="38"/>
        <end position="48"/>
    </location>
</feature>
<keyword evidence="3" id="KW-1185">Reference proteome</keyword>
<name>A0A9W9D1M4_9PEZI</name>
<dbReference type="AlphaFoldDB" id="A0A9W9D1M4"/>
<sequence length="359" mass="39548">MNDLQAMQTSRDDWEDWSDDDTVNAPIRHNNPFLQPVSPDTMSQPKTYSQSTSRRSKSRQSASKLQRLKSRKRQKHQNEKLGIRLVTDLSDFRKGPHHVAQLVHPATGPASSEANINKFADASALRALEGSPNLASVGNWAWLKDNQSPATPSPNSHLDSPNGNKIVIGMAMPEQDAANRSTGQTAAAHPVPAIPSHLKKSTKANEVDDDDNFTPVTLFEEDGRKSPTSAVSKISPETTRSRSGWWDHVKTPFKERFSPTSRFEKDPTSPDEWWKGADKKTAQMPQQYTASDASSSTLRPIVPIIREPSPTVASSSRSSPPSSINEHQQEPRSEKAGVVMDEHADPADVPPPLRAHALQ</sequence>
<feature type="compositionally biased region" description="Low complexity" evidence="1">
    <location>
        <begin position="49"/>
        <end position="65"/>
    </location>
</feature>
<feature type="compositionally biased region" description="Basic residues" evidence="1">
    <location>
        <begin position="66"/>
        <end position="75"/>
    </location>
</feature>
<feature type="compositionally biased region" description="Polar residues" evidence="1">
    <location>
        <begin position="283"/>
        <end position="298"/>
    </location>
</feature>
<evidence type="ECO:0000313" key="3">
    <source>
        <dbReference type="Proteomes" id="UP001140453"/>
    </source>
</evidence>
<gene>
    <name evidence="2" type="ORF">N0V93_001412</name>
</gene>
<organism evidence="2 3">
    <name type="scientific">Gnomoniopsis smithogilvyi</name>
    <dbReference type="NCBI Taxonomy" id="1191159"/>
    <lineage>
        <taxon>Eukaryota</taxon>
        <taxon>Fungi</taxon>
        <taxon>Dikarya</taxon>
        <taxon>Ascomycota</taxon>
        <taxon>Pezizomycotina</taxon>
        <taxon>Sordariomycetes</taxon>
        <taxon>Sordariomycetidae</taxon>
        <taxon>Diaporthales</taxon>
        <taxon>Gnomoniaceae</taxon>
        <taxon>Gnomoniopsis</taxon>
    </lineage>
</organism>
<feature type="region of interest" description="Disordered" evidence="1">
    <location>
        <begin position="1"/>
        <end position="82"/>
    </location>
</feature>
<feature type="compositionally biased region" description="Acidic residues" evidence="1">
    <location>
        <begin position="13"/>
        <end position="22"/>
    </location>
</feature>
<feature type="region of interest" description="Disordered" evidence="1">
    <location>
        <begin position="218"/>
        <end position="359"/>
    </location>
</feature>
<feature type="compositionally biased region" description="Low complexity" evidence="1">
    <location>
        <begin position="308"/>
        <end position="323"/>
    </location>
</feature>
<proteinExistence type="predicted"/>
<dbReference type="Proteomes" id="UP001140453">
    <property type="component" value="Unassembled WGS sequence"/>
</dbReference>
<evidence type="ECO:0000256" key="1">
    <source>
        <dbReference type="SAM" id="MobiDB-lite"/>
    </source>
</evidence>
<protein>
    <submittedName>
        <fullName evidence="2">Uncharacterized protein</fullName>
    </submittedName>
</protein>
<accession>A0A9W9D1M4</accession>
<reference evidence="2" key="1">
    <citation type="submission" date="2022-10" db="EMBL/GenBank/DDBJ databases">
        <title>Tapping the CABI collections for fungal endophytes: first genome assemblies for Collariella, Neodidymelliopsis, Ascochyta clinopodiicola, Didymella pomorum, Didymosphaeria variabile, Neocosmospora piperis and Neocucurbitaria cava.</title>
        <authorList>
            <person name="Hill R."/>
        </authorList>
    </citation>
    <scope>NUCLEOTIDE SEQUENCE</scope>
    <source>
        <strain evidence="2">IMI 355082</strain>
    </source>
</reference>
<dbReference type="EMBL" id="JAPEVB010000001">
    <property type="protein sequence ID" value="KAJ4397188.1"/>
    <property type="molecule type" value="Genomic_DNA"/>
</dbReference>